<feature type="transmembrane region" description="Helical" evidence="10">
    <location>
        <begin position="156"/>
        <end position="176"/>
    </location>
</feature>
<feature type="transmembrane region" description="Helical" evidence="10">
    <location>
        <begin position="274"/>
        <end position="291"/>
    </location>
</feature>
<comment type="function">
    <text evidence="10">Na(+)/H(+) antiporter that extrudes sodium in exchange for external protons.</text>
</comment>
<evidence type="ECO:0000256" key="1">
    <source>
        <dbReference type="ARBA" id="ARBA00004651"/>
    </source>
</evidence>
<dbReference type="InterPro" id="IPR004705">
    <property type="entry name" value="Cation/H_exchanger_CPA1_bac"/>
</dbReference>
<evidence type="ECO:0000256" key="10">
    <source>
        <dbReference type="RuleBase" id="RU366002"/>
    </source>
</evidence>
<evidence type="ECO:0000256" key="8">
    <source>
        <dbReference type="ARBA" id="ARBA00023136"/>
    </source>
</evidence>
<dbReference type="InterPro" id="IPR018422">
    <property type="entry name" value="Cation/H_exchanger_CPA1"/>
</dbReference>
<evidence type="ECO:0000313" key="13">
    <source>
        <dbReference type="Proteomes" id="UP000078454"/>
    </source>
</evidence>
<organism evidence="12 13">
    <name type="scientific">Paenibacillus oryzisoli</name>
    <dbReference type="NCBI Taxonomy" id="1850517"/>
    <lineage>
        <taxon>Bacteria</taxon>
        <taxon>Bacillati</taxon>
        <taxon>Bacillota</taxon>
        <taxon>Bacilli</taxon>
        <taxon>Bacillales</taxon>
        <taxon>Paenibacillaceae</taxon>
        <taxon>Paenibacillus</taxon>
    </lineage>
</organism>
<keyword evidence="5 10" id="KW-1133">Transmembrane helix</keyword>
<evidence type="ECO:0000256" key="6">
    <source>
        <dbReference type="ARBA" id="ARBA00023053"/>
    </source>
</evidence>
<evidence type="ECO:0000259" key="11">
    <source>
        <dbReference type="Pfam" id="PF00999"/>
    </source>
</evidence>
<dbReference type="Pfam" id="PF00999">
    <property type="entry name" value="Na_H_Exchanger"/>
    <property type="match status" value="1"/>
</dbReference>
<dbReference type="STRING" id="1850517.A8708_04480"/>
<evidence type="ECO:0000256" key="3">
    <source>
        <dbReference type="ARBA" id="ARBA00022475"/>
    </source>
</evidence>
<accession>A0A198A340</accession>
<dbReference type="GO" id="GO:0015386">
    <property type="term" value="F:potassium:proton antiporter activity"/>
    <property type="evidence" value="ECO:0007669"/>
    <property type="project" value="TreeGrafter"/>
</dbReference>
<dbReference type="EMBL" id="LYPB01000083">
    <property type="protein sequence ID" value="OAS15413.1"/>
    <property type="molecule type" value="Genomic_DNA"/>
</dbReference>
<evidence type="ECO:0000256" key="4">
    <source>
        <dbReference type="ARBA" id="ARBA00022692"/>
    </source>
</evidence>
<feature type="transmembrane region" description="Helical" evidence="10">
    <location>
        <begin position="32"/>
        <end position="65"/>
    </location>
</feature>
<dbReference type="OrthoDB" id="9809206at2"/>
<keyword evidence="3 10" id="KW-1003">Cell membrane</keyword>
<keyword evidence="6 10" id="KW-0915">Sodium</keyword>
<feature type="transmembrane region" description="Helical" evidence="10">
    <location>
        <begin position="182"/>
        <end position="204"/>
    </location>
</feature>
<dbReference type="InterPro" id="IPR006153">
    <property type="entry name" value="Cation/H_exchanger_TM"/>
</dbReference>
<dbReference type="GO" id="GO:0098719">
    <property type="term" value="P:sodium ion import across plasma membrane"/>
    <property type="evidence" value="ECO:0007669"/>
    <property type="project" value="TreeGrafter"/>
</dbReference>
<feature type="transmembrane region" description="Helical" evidence="10">
    <location>
        <begin position="85"/>
        <end position="107"/>
    </location>
</feature>
<keyword evidence="8 10" id="KW-0472">Membrane</keyword>
<feature type="transmembrane region" description="Helical" evidence="10">
    <location>
        <begin position="311"/>
        <end position="333"/>
    </location>
</feature>
<evidence type="ECO:0000256" key="5">
    <source>
        <dbReference type="ARBA" id="ARBA00022989"/>
    </source>
</evidence>
<proteinExistence type="inferred from homology"/>
<dbReference type="NCBIfam" id="TIGR00831">
    <property type="entry name" value="a_cpa1"/>
    <property type="match status" value="1"/>
</dbReference>
<dbReference type="GO" id="GO:0051453">
    <property type="term" value="P:regulation of intracellular pH"/>
    <property type="evidence" value="ECO:0007669"/>
    <property type="project" value="TreeGrafter"/>
</dbReference>
<dbReference type="AlphaFoldDB" id="A0A198A340"/>
<evidence type="ECO:0000313" key="12">
    <source>
        <dbReference type="EMBL" id="OAS15413.1"/>
    </source>
</evidence>
<keyword evidence="7 10" id="KW-0406">Ion transport</keyword>
<keyword evidence="13" id="KW-1185">Reference proteome</keyword>
<evidence type="ECO:0000256" key="9">
    <source>
        <dbReference type="ARBA" id="ARBA00023201"/>
    </source>
</evidence>
<dbReference type="PANTHER" id="PTHR10110:SF86">
    <property type="entry name" value="SODIUM_HYDROGEN EXCHANGER 7"/>
    <property type="match status" value="1"/>
</dbReference>
<dbReference type="Gene3D" id="6.10.140.1330">
    <property type="match status" value="1"/>
</dbReference>
<evidence type="ECO:0000256" key="2">
    <source>
        <dbReference type="ARBA" id="ARBA00022448"/>
    </source>
</evidence>
<comment type="subcellular location">
    <subcellularLocation>
        <location evidence="1 10">Cell membrane</location>
        <topology evidence="1 10">Multi-pass membrane protein</topology>
    </subcellularLocation>
</comment>
<comment type="similarity">
    <text evidence="10">Belongs to the monovalent cation:proton antiporter 1 (CPA1) transporter (TC 2.A.36) family.</text>
</comment>
<dbReference type="Proteomes" id="UP000078454">
    <property type="component" value="Unassembled WGS sequence"/>
</dbReference>
<dbReference type="GO" id="GO:0005886">
    <property type="term" value="C:plasma membrane"/>
    <property type="evidence" value="ECO:0007669"/>
    <property type="project" value="UniProtKB-SubCell"/>
</dbReference>
<keyword evidence="10" id="KW-0050">Antiport</keyword>
<comment type="caution">
    <text evidence="10">Lacks conserved residue(s) required for the propagation of feature annotation.</text>
</comment>
<reference evidence="12 13" key="1">
    <citation type="submission" date="2016-05" db="EMBL/GenBank/DDBJ databases">
        <title>Paenibacillus sp. 1ZS3-15 nov., isolated from the rhizosphere soil.</title>
        <authorList>
            <person name="Zhang X.X."/>
            <person name="Zhang J."/>
        </authorList>
    </citation>
    <scope>NUCLEOTIDE SEQUENCE [LARGE SCALE GENOMIC DNA]</scope>
    <source>
        <strain evidence="12 13">1ZS3-15</strain>
    </source>
</reference>
<keyword evidence="9 10" id="KW-0739">Sodium transport</keyword>
<keyword evidence="2 10" id="KW-0813">Transport</keyword>
<gene>
    <name evidence="12" type="ORF">A8708_04480</name>
</gene>
<feature type="domain" description="Cation/H+ exchanger transmembrane" evidence="11">
    <location>
        <begin position="10"/>
        <end position="413"/>
    </location>
</feature>
<comment type="caution">
    <text evidence="12">The sequence shown here is derived from an EMBL/GenBank/DDBJ whole genome shotgun (WGS) entry which is preliminary data.</text>
</comment>
<protein>
    <submittedName>
        <fullName evidence="12">Na+/H+ antiporter</fullName>
    </submittedName>
</protein>
<sequence>MEVFLSVLILLILIGVSNVIYRFVPFVPVPLIQIILGACISVIPQGIHLMLQPELFFILFIAPLLYNDGKHAPRAELWRLRTPILLLSVGLVFATVFVVGYTIHWMIPSIPLFVAFAFAAILSPTDSVAVNSLAGRINLPKSLIRLLEGEGLMNDASGLVAFKFAIAAAVTGVFSLQKASLSFLIISIGGLIVGAAIAFLIIGIRQLLRRTGLEDATMHILIQLLTPFLLYLIAEQLNVSGILAAVAGGIVHAIENDRIECEISNIKVVSNNTWAAYLFILNGLVFVILGTQIPDVSSVIFKDPGFNDVVVIGYAIVLFAILLVLRFIWTFLFTRGSRVFGTSSEEVTSIKENVMTTLSGVRGAVTLAGAFSMPLMLHNGELFPQRHLIIFLSTCVILLSLLAASILLPLIAKKSLPFDETEMVTVENEWHKHILQVAVRHLQQESNQSNEEAVETVIAEYNRLIHQLGLKGNSNNRISRINQREVAMRIEAIGIERNYIRERLENGDITKNLAQYYYKMLDQVEIMLTSSIRMWLLMFKSLLARLQASFLLSSNSGDLLFTEQDVSVLRGLRIQSGQKVIDQMGKLCTPESKNDPSQCVVAYYNQILNHLKNLQVQKKQRDQDFDETRKELHWLAVQAERYEVQNLYEQGKIDRGLAAQLRRIIRDREVSLYERIELG</sequence>
<feature type="transmembrane region" description="Helical" evidence="10">
    <location>
        <begin position="239"/>
        <end position="254"/>
    </location>
</feature>
<feature type="transmembrane region" description="Helical" evidence="10">
    <location>
        <begin position="388"/>
        <end position="411"/>
    </location>
</feature>
<name>A0A198A340_9BACL</name>
<keyword evidence="4 10" id="KW-0812">Transmembrane</keyword>
<evidence type="ECO:0000256" key="7">
    <source>
        <dbReference type="ARBA" id="ARBA00023065"/>
    </source>
</evidence>
<dbReference type="PANTHER" id="PTHR10110">
    <property type="entry name" value="SODIUM/HYDROGEN EXCHANGER"/>
    <property type="match status" value="1"/>
</dbReference>
<dbReference type="GO" id="GO:0015385">
    <property type="term" value="F:sodium:proton antiporter activity"/>
    <property type="evidence" value="ECO:0007669"/>
    <property type="project" value="InterPro"/>
</dbReference>